<dbReference type="InterPro" id="IPR003593">
    <property type="entry name" value="AAA+_ATPase"/>
</dbReference>
<dbReference type="InterPro" id="IPR027417">
    <property type="entry name" value="P-loop_NTPase"/>
</dbReference>
<dbReference type="GO" id="GO:0016887">
    <property type="term" value="F:ATP hydrolysis activity"/>
    <property type="evidence" value="ECO:0007669"/>
    <property type="project" value="InterPro"/>
</dbReference>
<sequence>MNAPASLTAQDLRRTYGGREVLRGASLALAAGVYALRGPNGIGKSTLLAALAGAVPLEAGEVRIDGISLASAPLAAKRRLGYAPDESPVYPFVSGRTLLEFVAATKGVRLGEADRETLRALALETRTEIRFSAQSLGMQKKFLLAAAWIGAPRVLLLDEPSNGLDASARDYLCKRFAAERERCVILFTTHDSRFAERAGAASIEMETLFADAR</sequence>
<protein>
    <recommendedName>
        <fullName evidence="4">ABC transporter domain-containing protein</fullName>
    </recommendedName>
</protein>
<dbReference type="PANTHER" id="PTHR42939:SF1">
    <property type="entry name" value="ABC TRANSPORTER ATP-BINDING PROTEIN ALBC-RELATED"/>
    <property type="match status" value="1"/>
</dbReference>
<keyword evidence="3" id="KW-0067">ATP-binding</keyword>
<dbReference type="InterPro" id="IPR003439">
    <property type="entry name" value="ABC_transporter-like_ATP-bd"/>
</dbReference>
<dbReference type="PANTHER" id="PTHR42939">
    <property type="entry name" value="ABC TRANSPORTER ATP-BINDING PROTEIN ALBC-RELATED"/>
    <property type="match status" value="1"/>
</dbReference>
<dbReference type="SUPFAM" id="SSF52540">
    <property type="entry name" value="P-loop containing nucleoside triphosphate hydrolases"/>
    <property type="match status" value="1"/>
</dbReference>
<evidence type="ECO:0000313" key="6">
    <source>
        <dbReference type="Proteomes" id="UP000029273"/>
    </source>
</evidence>
<comment type="caution">
    <text evidence="5">The sequence shown here is derived from an EMBL/GenBank/DDBJ whole genome shotgun (WGS) entry which is preliminary data.</text>
</comment>
<dbReference type="SMART" id="SM00382">
    <property type="entry name" value="AAA"/>
    <property type="match status" value="1"/>
</dbReference>
<dbReference type="Pfam" id="PF00005">
    <property type="entry name" value="ABC_tran"/>
    <property type="match status" value="1"/>
</dbReference>
<evidence type="ECO:0000313" key="5">
    <source>
        <dbReference type="EMBL" id="OBS09212.1"/>
    </source>
</evidence>
<organism evidence="5 6">
    <name type="scientific">Acidihalobacter prosperus</name>
    <dbReference type="NCBI Taxonomy" id="160660"/>
    <lineage>
        <taxon>Bacteria</taxon>
        <taxon>Pseudomonadati</taxon>
        <taxon>Pseudomonadota</taxon>
        <taxon>Gammaproteobacteria</taxon>
        <taxon>Chromatiales</taxon>
        <taxon>Ectothiorhodospiraceae</taxon>
        <taxon>Acidihalobacter</taxon>
    </lineage>
</organism>
<gene>
    <name evidence="5" type="ORF">Thpro_021540</name>
</gene>
<name>A0A1A6C3S1_9GAMM</name>
<dbReference type="EMBL" id="JQSG02000003">
    <property type="protein sequence ID" value="OBS09212.1"/>
    <property type="molecule type" value="Genomic_DNA"/>
</dbReference>
<dbReference type="InterPro" id="IPR051782">
    <property type="entry name" value="ABC_Transporter_VariousFunc"/>
</dbReference>
<dbReference type="Gene3D" id="3.40.50.300">
    <property type="entry name" value="P-loop containing nucleotide triphosphate hydrolases"/>
    <property type="match status" value="1"/>
</dbReference>
<keyword evidence="2" id="KW-0547">Nucleotide-binding</keyword>
<evidence type="ECO:0000256" key="2">
    <source>
        <dbReference type="ARBA" id="ARBA00022741"/>
    </source>
</evidence>
<dbReference type="OrthoDB" id="9776369at2"/>
<evidence type="ECO:0000259" key="4">
    <source>
        <dbReference type="PROSITE" id="PS50893"/>
    </source>
</evidence>
<dbReference type="GO" id="GO:0005524">
    <property type="term" value="F:ATP binding"/>
    <property type="evidence" value="ECO:0007669"/>
    <property type="project" value="UniProtKB-KW"/>
</dbReference>
<feature type="domain" description="ABC transporter" evidence="4">
    <location>
        <begin position="7"/>
        <end position="210"/>
    </location>
</feature>
<keyword evidence="1" id="KW-0813">Transport</keyword>
<evidence type="ECO:0000256" key="1">
    <source>
        <dbReference type="ARBA" id="ARBA00022448"/>
    </source>
</evidence>
<dbReference type="RefSeq" id="WP_038090581.1">
    <property type="nucleotide sequence ID" value="NZ_JQSG02000003.1"/>
</dbReference>
<reference evidence="5 6" key="1">
    <citation type="journal article" date="2014" name="Genome Announc.">
        <title>Draft Genome Sequence of the Iron-Oxidizing, Acidophilic, and Halotolerant 'Thiobacillus prosperus' Type Strain DSM 5130.</title>
        <authorList>
            <person name="Ossandon F.J."/>
            <person name="Cardenas J.P."/>
            <person name="Corbett M."/>
            <person name="Quatrini R."/>
            <person name="Holmes D.S."/>
            <person name="Watkin E."/>
        </authorList>
    </citation>
    <scope>NUCLEOTIDE SEQUENCE [LARGE SCALE GENOMIC DNA]</scope>
    <source>
        <strain evidence="5 6">DSM 5130</strain>
    </source>
</reference>
<evidence type="ECO:0000256" key="3">
    <source>
        <dbReference type="ARBA" id="ARBA00022840"/>
    </source>
</evidence>
<keyword evidence="6" id="KW-1185">Reference proteome</keyword>
<dbReference type="AlphaFoldDB" id="A0A1A6C3S1"/>
<accession>A0A1A6C3S1</accession>
<dbReference type="PROSITE" id="PS50893">
    <property type="entry name" value="ABC_TRANSPORTER_2"/>
    <property type="match status" value="1"/>
</dbReference>
<dbReference type="Proteomes" id="UP000029273">
    <property type="component" value="Unassembled WGS sequence"/>
</dbReference>
<proteinExistence type="predicted"/>
<dbReference type="CDD" id="cd03230">
    <property type="entry name" value="ABC_DR_subfamily_A"/>
    <property type="match status" value="1"/>
</dbReference>